<protein>
    <submittedName>
        <fullName evidence="1">Uncharacterized protein</fullName>
    </submittedName>
</protein>
<proteinExistence type="predicted"/>
<name>A0A8D8ZDD8_9HEMI</name>
<organism evidence="1">
    <name type="scientific">Cacopsylla melanoneura</name>
    <dbReference type="NCBI Taxonomy" id="428564"/>
    <lineage>
        <taxon>Eukaryota</taxon>
        <taxon>Metazoa</taxon>
        <taxon>Ecdysozoa</taxon>
        <taxon>Arthropoda</taxon>
        <taxon>Hexapoda</taxon>
        <taxon>Insecta</taxon>
        <taxon>Pterygota</taxon>
        <taxon>Neoptera</taxon>
        <taxon>Paraneoptera</taxon>
        <taxon>Hemiptera</taxon>
        <taxon>Sternorrhyncha</taxon>
        <taxon>Psylloidea</taxon>
        <taxon>Psyllidae</taxon>
        <taxon>Psyllinae</taxon>
        <taxon>Cacopsylla</taxon>
    </lineage>
</organism>
<dbReference type="SUPFAM" id="SSF56219">
    <property type="entry name" value="DNase I-like"/>
    <property type="match status" value="1"/>
</dbReference>
<dbReference type="Gene3D" id="3.60.10.10">
    <property type="entry name" value="Endonuclease/exonuclease/phosphatase"/>
    <property type="match status" value="1"/>
</dbReference>
<dbReference type="AlphaFoldDB" id="A0A8D8ZDD8"/>
<evidence type="ECO:0000313" key="1">
    <source>
        <dbReference type="EMBL" id="CAG6745307.1"/>
    </source>
</evidence>
<dbReference type="InterPro" id="IPR036691">
    <property type="entry name" value="Endo/exonu/phosph_ase_sf"/>
</dbReference>
<reference evidence="1" key="1">
    <citation type="submission" date="2021-05" db="EMBL/GenBank/DDBJ databases">
        <authorList>
            <person name="Alioto T."/>
            <person name="Alioto T."/>
            <person name="Gomez Garrido J."/>
        </authorList>
    </citation>
    <scope>NUCLEOTIDE SEQUENCE</scope>
</reference>
<sequence length="121" mass="13762">MYYQNVNSMRGKLNQFVCNIQVSDYDIIMLTETWLNGNYNDAELGLDNYSIYRSDRELINQNLTRGGGVLIAVKKIFVSRQIIINNDKVETLFIKATVNNKSLILNCAYIPPASNYDLGSV</sequence>
<dbReference type="EMBL" id="HBUF01490346">
    <property type="protein sequence ID" value="CAG6745307.1"/>
    <property type="molecule type" value="Transcribed_RNA"/>
</dbReference>
<accession>A0A8D8ZDD8</accession>